<dbReference type="PANTHER" id="PTHR23415">
    <property type="entry name" value="CYCLIN-DEPENDENT KINASES REGULATORY SUBUNIT/60S RIBOSOME SUBUNIT BIOGENESIS PROTEIN NIP7"/>
    <property type="match status" value="1"/>
</dbReference>
<name>A0AAV8URB6_9RHOD</name>
<dbReference type="Proteomes" id="UP001157974">
    <property type="component" value="Unassembled WGS sequence"/>
</dbReference>
<evidence type="ECO:0000256" key="3">
    <source>
        <dbReference type="ARBA" id="ARBA00022517"/>
    </source>
</evidence>
<comment type="similarity">
    <text evidence="2 6">Belongs to the NIP7 family.</text>
</comment>
<dbReference type="Gene3D" id="2.30.130.10">
    <property type="entry name" value="PUA domain"/>
    <property type="match status" value="1"/>
</dbReference>
<comment type="function">
    <text evidence="6">Required for proper 27S pre-rRNA processing and 60S ribosome subunit assembly.</text>
</comment>
<keyword evidence="9" id="KW-1185">Reference proteome</keyword>
<proteinExistence type="inferred from homology"/>
<dbReference type="GO" id="GO:0005730">
    <property type="term" value="C:nucleolus"/>
    <property type="evidence" value="ECO:0007669"/>
    <property type="project" value="UniProtKB-SubCell"/>
</dbReference>
<dbReference type="EMBL" id="JAMWBK010000005">
    <property type="protein sequence ID" value="KAJ8904569.1"/>
    <property type="molecule type" value="Genomic_DNA"/>
</dbReference>
<dbReference type="InterPro" id="IPR055359">
    <property type="entry name" value="Nip7_N_euk"/>
</dbReference>
<dbReference type="InterPro" id="IPR016686">
    <property type="entry name" value="Ribosomal_synth_fac_NIP7"/>
</dbReference>
<dbReference type="AlphaFoldDB" id="A0AAV8URB6"/>
<dbReference type="Gene3D" id="3.10.450.220">
    <property type="match status" value="1"/>
</dbReference>
<dbReference type="CDD" id="cd21146">
    <property type="entry name" value="Nip7_N_euk"/>
    <property type="match status" value="1"/>
</dbReference>
<gene>
    <name evidence="8" type="ORF">NDN08_001087</name>
</gene>
<dbReference type="CDD" id="cd21151">
    <property type="entry name" value="PUA_Nip7-like"/>
    <property type="match status" value="1"/>
</dbReference>
<evidence type="ECO:0000313" key="8">
    <source>
        <dbReference type="EMBL" id="KAJ8904569.1"/>
    </source>
</evidence>
<dbReference type="SUPFAM" id="SSF88802">
    <property type="entry name" value="Pre-PUA domain"/>
    <property type="match status" value="1"/>
</dbReference>
<dbReference type="FunFam" id="3.10.450.220:FF:000001">
    <property type="entry name" value="60S ribosome subunit biogenesis protein NIP7 homolog"/>
    <property type="match status" value="1"/>
</dbReference>
<evidence type="ECO:0000313" key="9">
    <source>
        <dbReference type="Proteomes" id="UP001157974"/>
    </source>
</evidence>
<dbReference type="Pfam" id="PF17833">
    <property type="entry name" value="pre-PUA_NIP7"/>
    <property type="match status" value="1"/>
</dbReference>
<dbReference type="InterPro" id="IPR005155">
    <property type="entry name" value="UPF0113_PUA"/>
</dbReference>
<keyword evidence="5 6" id="KW-0539">Nucleus</keyword>
<comment type="caution">
    <text evidence="8">The sequence shown here is derived from an EMBL/GenBank/DDBJ whole genome shotgun (WGS) entry which is preliminary data.</text>
</comment>
<dbReference type="GO" id="GO:0003723">
    <property type="term" value="F:RNA binding"/>
    <property type="evidence" value="ECO:0007669"/>
    <property type="project" value="UniProtKB-KW"/>
</dbReference>
<dbReference type="InterPro" id="IPR040598">
    <property type="entry name" value="NIP7_N"/>
</dbReference>
<evidence type="ECO:0000259" key="7">
    <source>
        <dbReference type="SMART" id="SM00359"/>
    </source>
</evidence>
<dbReference type="FunFam" id="2.30.130.10:FF:000002">
    <property type="entry name" value="60S ribosome subunit biogenesis protein NIP7 homolog"/>
    <property type="match status" value="1"/>
</dbReference>
<accession>A0AAV8URB6</accession>
<sequence>MRPLTEDETRAVFEKLSKFIGTNVKLMIERKDKEIYCFRLQKDRVYYTSEELMKKATNISRDSLACLGTCVGRFTHHKKFHILITCLPLLSELCEFKVWLKPSQEMSFLYGNHILKAGLGRITENTPQNTGVVVYNMAGTPLGFGVTARTTQEARKAGPTDIIVLHQGDVGEYLRFEEQNPACAV</sequence>
<dbReference type="GO" id="GO:0042255">
    <property type="term" value="P:ribosome assembly"/>
    <property type="evidence" value="ECO:0007669"/>
    <property type="project" value="InterPro"/>
</dbReference>
<protein>
    <recommendedName>
        <fullName evidence="6">60S ribosome subunit biogenesis protein NIP7 homolog</fullName>
    </recommendedName>
</protein>
<keyword evidence="4 6" id="KW-0694">RNA-binding</keyword>
<evidence type="ECO:0000256" key="4">
    <source>
        <dbReference type="ARBA" id="ARBA00022884"/>
    </source>
</evidence>
<dbReference type="InterPro" id="IPR036974">
    <property type="entry name" value="PUA_sf"/>
</dbReference>
<keyword evidence="3 6" id="KW-0690">Ribosome biogenesis</keyword>
<dbReference type="PROSITE" id="PS50890">
    <property type="entry name" value="PUA"/>
    <property type="match status" value="1"/>
</dbReference>
<evidence type="ECO:0000256" key="2">
    <source>
        <dbReference type="ARBA" id="ARBA00009895"/>
    </source>
</evidence>
<comment type="subunit">
    <text evidence="6">Interacts with pre-ribosome complex.</text>
</comment>
<dbReference type="InterPro" id="IPR002478">
    <property type="entry name" value="PUA"/>
</dbReference>
<dbReference type="PIRSF" id="PIRSF017190">
    <property type="entry name" value="Rbsml_synth_fac_NIP7"/>
    <property type="match status" value="1"/>
</dbReference>
<organism evidence="8 9">
    <name type="scientific">Rhodosorus marinus</name>
    <dbReference type="NCBI Taxonomy" id="101924"/>
    <lineage>
        <taxon>Eukaryota</taxon>
        <taxon>Rhodophyta</taxon>
        <taxon>Stylonematophyceae</taxon>
        <taxon>Stylonematales</taxon>
        <taxon>Stylonemataceae</taxon>
        <taxon>Rhodosorus</taxon>
    </lineage>
</organism>
<evidence type="ECO:0000256" key="6">
    <source>
        <dbReference type="PIRNR" id="PIRNR017190"/>
    </source>
</evidence>
<dbReference type="InterPro" id="IPR015947">
    <property type="entry name" value="PUA-like_sf"/>
</dbReference>
<evidence type="ECO:0000256" key="5">
    <source>
        <dbReference type="ARBA" id="ARBA00023242"/>
    </source>
</evidence>
<feature type="domain" description="PUA" evidence="7">
    <location>
        <begin position="96"/>
        <end position="171"/>
    </location>
</feature>
<reference evidence="8 9" key="1">
    <citation type="journal article" date="2023" name="Nat. Commun.">
        <title>Origin of minicircular mitochondrial genomes in red algae.</title>
        <authorList>
            <person name="Lee Y."/>
            <person name="Cho C.H."/>
            <person name="Lee Y.M."/>
            <person name="Park S.I."/>
            <person name="Yang J.H."/>
            <person name="West J.A."/>
            <person name="Bhattacharya D."/>
            <person name="Yoon H.S."/>
        </authorList>
    </citation>
    <scope>NUCLEOTIDE SEQUENCE [LARGE SCALE GENOMIC DNA]</scope>
    <source>
        <strain evidence="8 9">CCMP1338</strain>
        <tissue evidence="8">Whole cell</tissue>
    </source>
</reference>
<evidence type="ECO:0000256" key="1">
    <source>
        <dbReference type="ARBA" id="ARBA00004604"/>
    </source>
</evidence>
<comment type="subcellular location">
    <subcellularLocation>
        <location evidence="1">Nucleus</location>
        <location evidence="1">Nucleolus</location>
    </subcellularLocation>
</comment>
<dbReference type="SUPFAM" id="SSF88697">
    <property type="entry name" value="PUA domain-like"/>
    <property type="match status" value="1"/>
</dbReference>
<dbReference type="Pfam" id="PF03657">
    <property type="entry name" value="UPF0113"/>
    <property type="match status" value="1"/>
</dbReference>
<dbReference type="SMART" id="SM00359">
    <property type="entry name" value="PUA"/>
    <property type="match status" value="1"/>
</dbReference>